<keyword evidence="1" id="KW-0472">Membrane</keyword>
<feature type="transmembrane region" description="Helical" evidence="1">
    <location>
        <begin position="105"/>
        <end position="125"/>
    </location>
</feature>
<comment type="caution">
    <text evidence="2">The sequence shown here is derived from an EMBL/GenBank/DDBJ whole genome shotgun (WGS) entry which is preliminary data.</text>
</comment>
<evidence type="ECO:0000313" key="2">
    <source>
        <dbReference type="EMBL" id="RCU58093.1"/>
    </source>
</evidence>
<feature type="transmembrane region" description="Helical" evidence="1">
    <location>
        <begin position="132"/>
        <end position="152"/>
    </location>
</feature>
<feature type="transmembrane region" description="Helical" evidence="1">
    <location>
        <begin position="43"/>
        <end position="61"/>
    </location>
</feature>
<keyword evidence="1" id="KW-1133">Transmembrane helix</keyword>
<feature type="transmembrane region" description="Helical" evidence="1">
    <location>
        <begin position="182"/>
        <end position="200"/>
    </location>
</feature>
<evidence type="ECO:0008006" key="4">
    <source>
        <dbReference type="Google" id="ProtNLM"/>
    </source>
</evidence>
<sequence>MINFLLKSISYILHPLIMPLCGLVFYFAKSPRYIPIEIIEAKLISITILTLILPILIYYLLKTLGKAESVDLKTTKERVLPLGLNCIIIYLILKRVFPSNQMIELYYFFIGVLLSNLACLILAIFQFKASIHMIGISGLFMFFIAFSINFGININGTLSLMAIFTGAIASSRLHLKAHTYKELLVGFCVGFVPQLMVMFYW</sequence>
<proteinExistence type="predicted"/>
<keyword evidence="3" id="KW-1185">Reference proteome</keyword>
<dbReference type="OrthoDB" id="9786064at2"/>
<protein>
    <recommendedName>
        <fullName evidence="4">PAP2 family protein</fullName>
    </recommendedName>
</protein>
<feature type="transmembrane region" description="Helical" evidence="1">
    <location>
        <begin position="12"/>
        <end position="28"/>
    </location>
</feature>
<gene>
    <name evidence="2" type="ORF">DU428_01535</name>
</gene>
<name>A0A368P6N9_9FLAO</name>
<evidence type="ECO:0000256" key="1">
    <source>
        <dbReference type="SAM" id="Phobius"/>
    </source>
</evidence>
<dbReference type="Proteomes" id="UP000252249">
    <property type="component" value="Unassembled WGS sequence"/>
</dbReference>
<keyword evidence="1" id="KW-0812">Transmembrane</keyword>
<organism evidence="2 3">
    <name type="scientific">Oceanihabitans sediminis</name>
    <dbReference type="NCBI Taxonomy" id="1812012"/>
    <lineage>
        <taxon>Bacteria</taxon>
        <taxon>Pseudomonadati</taxon>
        <taxon>Bacteroidota</taxon>
        <taxon>Flavobacteriia</taxon>
        <taxon>Flavobacteriales</taxon>
        <taxon>Flavobacteriaceae</taxon>
        <taxon>Oceanihabitans</taxon>
    </lineage>
</organism>
<dbReference type="EMBL" id="QPIG01000001">
    <property type="protein sequence ID" value="RCU58093.1"/>
    <property type="molecule type" value="Genomic_DNA"/>
</dbReference>
<dbReference type="AlphaFoldDB" id="A0A368P6N9"/>
<evidence type="ECO:0000313" key="3">
    <source>
        <dbReference type="Proteomes" id="UP000252249"/>
    </source>
</evidence>
<reference evidence="2 3" key="1">
    <citation type="submission" date="2018-07" db="EMBL/GenBank/DDBJ databases">
        <title>Oceanihabitans testaceum sp. nov., isolated from marine sediment.</title>
        <authorList>
            <person name="Li C.-M."/>
        </authorList>
    </citation>
    <scope>NUCLEOTIDE SEQUENCE [LARGE SCALE GENOMIC DNA]</scope>
    <source>
        <strain evidence="2 3">S9-10</strain>
    </source>
</reference>
<accession>A0A368P6N9</accession>
<dbReference type="RefSeq" id="WP_072348282.1">
    <property type="nucleotide sequence ID" value="NZ_JAWVXR010000001.1"/>
</dbReference>
<feature type="transmembrane region" description="Helical" evidence="1">
    <location>
        <begin position="82"/>
        <end position="99"/>
    </location>
</feature>